<dbReference type="PANTHER" id="PTHR46733:SF2">
    <property type="entry name" value="25.3 KDA HEAT SHOCK PROTEIN, CHLOROPLASTIC-LIKE"/>
    <property type="match status" value="1"/>
</dbReference>
<organism evidence="4 5">
    <name type="scientific">Hibiscus sabdariffa</name>
    <name type="common">roselle</name>
    <dbReference type="NCBI Taxonomy" id="183260"/>
    <lineage>
        <taxon>Eukaryota</taxon>
        <taxon>Viridiplantae</taxon>
        <taxon>Streptophyta</taxon>
        <taxon>Embryophyta</taxon>
        <taxon>Tracheophyta</taxon>
        <taxon>Spermatophyta</taxon>
        <taxon>Magnoliopsida</taxon>
        <taxon>eudicotyledons</taxon>
        <taxon>Gunneridae</taxon>
        <taxon>Pentapetalae</taxon>
        <taxon>rosids</taxon>
        <taxon>malvids</taxon>
        <taxon>Malvales</taxon>
        <taxon>Malvaceae</taxon>
        <taxon>Malvoideae</taxon>
        <taxon>Hibiscus</taxon>
    </lineage>
</organism>
<evidence type="ECO:0000313" key="5">
    <source>
        <dbReference type="Proteomes" id="UP001396334"/>
    </source>
</evidence>
<feature type="domain" description="SHSP" evidence="3">
    <location>
        <begin position="123"/>
        <end position="159"/>
    </location>
</feature>
<dbReference type="InterPro" id="IPR044587">
    <property type="entry name" value="HSP21-like"/>
</dbReference>
<accession>A0ABR2SXM4</accession>
<evidence type="ECO:0000256" key="2">
    <source>
        <dbReference type="SAM" id="MobiDB-lite"/>
    </source>
</evidence>
<keyword evidence="1" id="KW-0346">Stress response</keyword>
<feature type="compositionally biased region" description="Low complexity" evidence="2">
    <location>
        <begin position="102"/>
        <end position="113"/>
    </location>
</feature>
<dbReference type="PANTHER" id="PTHR46733">
    <property type="entry name" value="26.5 KDA HEAT SHOCK PROTEIN, MITOCHONDRIAL"/>
    <property type="match status" value="1"/>
</dbReference>
<reference evidence="4 5" key="1">
    <citation type="journal article" date="2024" name="G3 (Bethesda)">
        <title>Genome assembly of Hibiscus sabdariffa L. provides insights into metabolisms of medicinal natural products.</title>
        <authorList>
            <person name="Kim T."/>
        </authorList>
    </citation>
    <scope>NUCLEOTIDE SEQUENCE [LARGE SCALE GENOMIC DNA]</scope>
    <source>
        <strain evidence="4">TK-2024</strain>
        <tissue evidence="4">Old leaves</tissue>
    </source>
</reference>
<dbReference type="Pfam" id="PF00011">
    <property type="entry name" value="HSP20"/>
    <property type="match status" value="1"/>
</dbReference>
<gene>
    <name evidence="4" type="ORF">V6N11_031422</name>
</gene>
<dbReference type="Gene3D" id="2.60.40.790">
    <property type="match status" value="1"/>
</dbReference>
<evidence type="ECO:0000259" key="3">
    <source>
        <dbReference type="Pfam" id="PF00011"/>
    </source>
</evidence>
<proteinExistence type="predicted"/>
<dbReference type="SUPFAM" id="SSF49764">
    <property type="entry name" value="HSP20-like chaperones"/>
    <property type="match status" value="1"/>
</dbReference>
<dbReference type="Proteomes" id="UP001396334">
    <property type="component" value="Unassembled WGS sequence"/>
</dbReference>
<sequence>MSPALSNVSISLHLYSSNKPNNPYHSPFVKHKCFKRKNNIRAMAAAENMTQNSVFCLPLPKLNFISNRVKKGSWDRFPTTRTMQYMMETMEKVMEDPFAYSSAWPPSSSPENSGARRRRPWETKEREGEYKMRFDMLGMTRDDVEVWVEEKMLVFKAEKPYLFVLCDWISKVF</sequence>
<protein>
    <recommendedName>
        <fullName evidence="3">SHSP domain-containing protein</fullName>
    </recommendedName>
</protein>
<feature type="region of interest" description="Disordered" evidence="2">
    <location>
        <begin position="102"/>
        <end position="122"/>
    </location>
</feature>
<dbReference type="EMBL" id="JBBPBN010000010">
    <property type="protein sequence ID" value="KAK9029983.1"/>
    <property type="molecule type" value="Genomic_DNA"/>
</dbReference>
<comment type="caution">
    <text evidence="4">The sequence shown here is derived from an EMBL/GenBank/DDBJ whole genome shotgun (WGS) entry which is preliminary data.</text>
</comment>
<keyword evidence="5" id="KW-1185">Reference proteome</keyword>
<dbReference type="InterPro" id="IPR002068">
    <property type="entry name" value="A-crystallin/Hsp20_dom"/>
</dbReference>
<evidence type="ECO:0000313" key="4">
    <source>
        <dbReference type="EMBL" id="KAK9029983.1"/>
    </source>
</evidence>
<evidence type="ECO:0000256" key="1">
    <source>
        <dbReference type="ARBA" id="ARBA00023016"/>
    </source>
</evidence>
<name>A0ABR2SXM4_9ROSI</name>
<dbReference type="InterPro" id="IPR008978">
    <property type="entry name" value="HSP20-like_chaperone"/>
</dbReference>